<evidence type="ECO:0000313" key="3">
    <source>
        <dbReference type="Proteomes" id="UP001243330"/>
    </source>
</evidence>
<sequence length="429" mass="48395">MWEEPEPNTTPSPRSLLIRLMDGSVLSGLHRGKITKSAPVKVKREQPYTAPPHIKRPPVALLDNNDNGCVSVPDSDWETENEFASIYSSAERPRQDLGPMFQSPQLQGVVDKLLGRLDDDKLVAHSNRQESSVMYCASMRSIPRYEKVQKLLKTWVVGNNMVDPSRPLTFQCMAFPQQSDGSNCGVFAIETVRRLVHGLDVFSPIRPTRCRQEWARALSSPRGIHTPSDPNRISGKHTAEVTEVEAEAGLDRVVKEKAVALFDHRSPHRTSRKFGSSRRDLISNAEARTSAHPCRLEQDNGPHHIAKFTTLLNDMGRLHRKRQQDREINEKTISALKCHIERHKSQTDTLGEDLSEEFFTSIRVVTEAHISNAQNVLRSINDALSRLRREQTQLKAELENDLAMQATVKTVSHERTKIAAGMAWLTCLE</sequence>
<evidence type="ECO:0000313" key="2">
    <source>
        <dbReference type="EMBL" id="KAK1843658.1"/>
    </source>
</evidence>
<name>A0AAD9A8V3_9PEZI</name>
<dbReference type="SUPFAM" id="SSF54001">
    <property type="entry name" value="Cysteine proteinases"/>
    <property type="match status" value="1"/>
</dbReference>
<comment type="caution">
    <text evidence="2">The sequence shown here is derived from an EMBL/GenBank/DDBJ whole genome shotgun (WGS) entry which is preliminary data.</text>
</comment>
<evidence type="ECO:0000256" key="1">
    <source>
        <dbReference type="SAM" id="Coils"/>
    </source>
</evidence>
<dbReference type="EMBL" id="JAQOWY010000347">
    <property type="protein sequence ID" value="KAK1843658.1"/>
    <property type="molecule type" value="Genomic_DNA"/>
</dbReference>
<dbReference type="Proteomes" id="UP001243330">
    <property type="component" value="Unassembled WGS sequence"/>
</dbReference>
<keyword evidence="1" id="KW-0175">Coiled coil</keyword>
<proteinExistence type="predicted"/>
<dbReference type="InterPro" id="IPR038765">
    <property type="entry name" value="Papain-like_cys_pep_sf"/>
</dbReference>
<dbReference type="Gene3D" id="3.40.395.10">
    <property type="entry name" value="Adenoviral Proteinase, Chain A"/>
    <property type="match status" value="1"/>
</dbReference>
<reference evidence="2" key="1">
    <citation type="submission" date="2023-01" db="EMBL/GenBank/DDBJ databases">
        <title>Colletotrichum chrysophilum M932 genome sequence.</title>
        <authorList>
            <person name="Baroncelli R."/>
        </authorList>
    </citation>
    <scope>NUCLEOTIDE SEQUENCE</scope>
    <source>
        <strain evidence="2">M932</strain>
    </source>
</reference>
<dbReference type="AlphaFoldDB" id="A0AAD9A8V3"/>
<accession>A0AAD9A8V3</accession>
<organism evidence="2 3">
    <name type="scientific">Colletotrichum chrysophilum</name>
    <dbReference type="NCBI Taxonomy" id="1836956"/>
    <lineage>
        <taxon>Eukaryota</taxon>
        <taxon>Fungi</taxon>
        <taxon>Dikarya</taxon>
        <taxon>Ascomycota</taxon>
        <taxon>Pezizomycotina</taxon>
        <taxon>Sordariomycetes</taxon>
        <taxon>Hypocreomycetidae</taxon>
        <taxon>Glomerellales</taxon>
        <taxon>Glomerellaceae</taxon>
        <taxon>Colletotrichum</taxon>
        <taxon>Colletotrichum gloeosporioides species complex</taxon>
    </lineage>
</organism>
<gene>
    <name evidence="2" type="ORF">CCHR01_13725</name>
</gene>
<keyword evidence="3" id="KW-1185">Reference proteome</keyword>
<feature type="coiled-coil region" evidence="1">
    <location>
        <begin position="370"/>
        <end position="404"/>
    </location>
</feature>
<protein>
    <submittedName>
        <fullName evidence="2">Uncharacterized protein</fullName>
    </submittedName>
</protein>